<organism evidence="2 3">
    <name type="scientific">Chaetomium strumarium</name>
    <dbReference type="NCBI Taxonomy" id="1170767"/>
    <lineage>
        <taxon>Eukaryota</taxon>
        <taxon>Fungi</taxon>
        <taxon>Dikarya</taxon>
        <taxon>Ascomycota</taxon>
        <taxon>Pezizomycotina</taxon>
        <taxon>Sordariomycetes</taxon>
        <taxon>Sordariomycetidae</taxon>
        <taxon>Sordariales</taxon>
        <taxon>Chaetomiaceae</taxon>
        <taxon>Chaetomium</taxon>
    </lineage>
</organism>
<dbReference type="AlphaFoldDB" id="A0AAJ0M2A2"/>
<protein>
    <submittedName>
        <fullName evidence="2">Uncharacterized protein</fullName>
    </submittedName>
</protein>
<dbReference type="RefSeq" id="XP_062721874.1">
    <property type="nucleotide sequence ID" value="XM_062862770.1"/>
</dbReference>
<feature type="compositionally biased region" description="Basic and acidic residues" evidence="1">
    <location>
        <begin position="154"/>
        <end position="169"/>
    </location>
</feature>
<accession>A0AAJ0M2A2</accession>
<name>A0AAJ0M2A2_9PEZI</name>
<dbReference type="GeneID" id="87881599"/>
<comment type="caution">
    <text evidence="2">The sequence shown here is derived from an EMBL/GenBank/DDBJ whole genome shotgun (WGS) entry which is preliminary data.</text>
</comment>
<proteinExistence type="predicted"/>
<evidence type="ECO:0000313" key="2">
    <source>
        <dbReference type="EMBL" id="KAK3306094.1"/>
    </source>
</evidence>
<reference evidence="2" key="2">
    <citation type="submission" date="2023-06" db="EMBL/GenBank/DDBJ databases">
        <authorList>
            <consortium name="Lawrence Berkeley National Laboratory"/>
            <person name="Mondo S.J."/>
            <person name="Hensen N."/>
            <person name="Bonometti L."/>
            <person name="Westerberg I."/>
            <person name="Brannstrom I.O."/>
            <person name="Guillou S."/>
            <person name="Cros-Aarteil S."/>
            <person name="Calhoun S."/>
            <person name="Haridas S."/>
            <person name="Kuo A."/>
            <person name="Pangilinan J."/>
            <person name="Riley R."/>
            <person name="Labutti K."/>
            <person name="Andreopoulos B."/>
            <person name="Lipzen A."/>
            <person name="Chen C."/>
            <person name="Yanf M."/>
            <person name="Daum C."/>
            <person name="Ng V."/>
            <person name="Clum A."/>
            <person name="Steindorff A."/>
            <person name="Ohm R."/>
            <person name="Martin F."/>
            <person name="Silar P."/>
            <person name="Natvig D."/>
            <person name="Lalanne C."/>
            <person name="Gautier V."/>
            <person name="Ament-Velasquez S.L."/>
            <person name="Kruys A."/>
            <person name="Hutchinson M.I."/>
            <person name="Powell A.J."/>
            <person name="Barry K."/>
            <person name="Miller A.N."/>
            <person name="Grigoriev I.V."/>
            <person name="Debuchy R."/>
            <person name="Gladieux P."/>
            <person name="Thoren M.H."/>
            <person name="Johannesson H."/>
        </authorList>
    </citation>
    <scope>NUCLEOTIDE SEQUENCE</scope>
    <source>
        <strain evidence="2">CBS 333.67</strain>
    </source>
</reference>
<reference evidence="2" key="1">
    <citation type="journal article" date="2023" name="Mol. Phylogenet. Evol.">
        <title>Genome-scale phylogeny and comparative genomics of the fungal order Sordariales.</title>
        <authorList>
            <person name="Hensen N."/>
            <person name="Bonometti L."/>
            <person name="Westerberg I."/>
            <person name="Brannstrom I.O."/>
            <person name="Guillou S."/>
            <person name="Cros-Aarteil S."/>
            <person name="Calhoun S."/>
            <person name="Haridas S."/>
            <person name="Kuo A."/>
            <person name="Mondo S."/>
            <person name="Pangilinan J."/>
            <person name="Riley R."/>
            <person name="LaButti K."/>
            <person name="Andreopoulos B."/>
            <person name="Lipzen A."/>
            <person name="Chen C."/>
            <person name="Yan M."/>
            <person name="Daum C."/>
            <person name="Ng V."/>
            <person name="Clum A."/>
            <person name="Steindorff A."/>
            <person name="Ohm R.A."/>
            <person name="Martin F."/>
            <person name="Silar P."/>
            <person name="Natvig D.O."/>
            <person name="Lalanne C."/>
            <person name="Gautier V."/>
            <person name="Ament-Velasquez S.L."/>
            <person name="Kruys A."/>
            <person name="Hutchinson M.I."/>
            <person name="Powell A.J."/>
            <person name="Barry K."/>
            <person name="Miller A.N."/>
            <person name="Grigoriev I.V."/>
            <person name="Debuchy R."/>
            <person name="Gladieux P."/>
            <person name="Hiltunen Thoren M."/>
            <person name="Johannesson H."/>
        </authorList>
    </citation>
    <scope>NUCLEOTIDE SEQUENCE</scope>
    <source>
        <strain evidence="2">CBS 333.67</strain>
    </source>
</reference>
<sequence>MAETTTTKPNPSIPSELFHTVLTVVHHRPDTSSSTQDVHVLGTHTTLAAAKAFALSALQQQLGYRPDNFATYAARTDTQEEGGKEDAEEWPHGDSVMVYAKSPRHPPGKGQEFLVSVDTTPNTAALQLQAAGGNTILLPEDGHLHYVLRSRTDYNQGKDKDKDKDKDKSGGGCGDVFQETEIRGCYASRDAALAAARGVLLPVGEGGGGMSRNEYAQYDEREGDDDVETGDGGGWPFGEDVYVHAVALTGEHYTVEVKTPAQARRKYGKTERGEGLVDEADVFTPEWG</sequence>
<keyword evidence="3" id="KW-1185">Reference proteome</keyword>
<gene>
    <name evidence="2" type="ORF">B0T15DRAFT_218216</name>
</gene>
<dbReference type="EMBL" id="JAUDZG010000004">
    <property type="protein sequence ID" value="KAK3306094.1"/>
    <property type="molecule type" value="Genomic_DNA"/>
</dbReference>
<evidence type="ECO:0000256" key="1">
    <source>
        <dbReference type="SAM" id="MobiDB-lite"/>
    </source>
</evidence>
<dbReference type="Proteomes" id="UP001273166">
    <property type="component" value="Unassembled WGS sequence"/>
</dbReference>
<evidence type="ECO:0000313" key="3">
    <source>
        <dbReference type="Proteomes" id="UP001273166"/>
    </source>
</evidence>
<feature type="region of interest" description="Disordered" evidence="1">
    <location>
        <begin position="154"/>
        <end position="174"/>
    </location>
</feature>